<proteinExistence type="predicted"/>
<protein>
    <submittedName>
        <fullName evidence="1">Uncharacterized protein</fullName>
    </submittedName>
</protein>
<reference evidence="1 2" key="1">
    <citation type="submission" date="2020-04" db="EMBL/GenBank/DDBJ databases">
        <authorList>
            <person name="De Canck E."/>
        </authorList>
    </citation>
    <scope>NUCLEOTIDE SEQUENCE [LARGE SCALE GENOMIC DNA]</scope>
    <source>
        <strain evidence="1 2">LMG 22037</strain>
    </source>
</reference>
<gene>
    <name evidence="1" type="ORF">LMG22037_05684</name>
</gene>
<evidence type="ECO:0000313" key="1">
    <source>
        <dbReference type="EMBL" id="CAB3732225.1"/>
    </source>
</evidence>
<dbReference type="RefSeq" id="WP_035484857.1">
    <property type="nucleotide sequence ID" value="NZ_CADFGL010000072.1"/>
</dbReference>
<sequence length="416" mass="45508">MTSADLSRADAQSAANILCSYLSDQGHSLRLEIAVDICQALALATIVDIKSMARPLRDALFEHVIRLKQTHALEVLARIAGHSCYMRAKQASAEPVATHVILCAVDGEMHEPRASASIGEAVTSLLTTTLGLMPSRTRPAFCKVSRHPSGLQLEVSQVDAPWFIVQLVKFREDSLASENLVLQPIGDDVLRVALRKVIANIEQARPTALVLNGAVPENLSPWYCAAFHLTALRSRTARIVSDERELFLMLDATGCDSFRAEHGSLYFEGRDESFRVEVAWVDMTGKDAEAKKADAASTLKSVFQRYLRYRQALPGNVSEALLAVGGTGNTTWHARASYQRIESLATERAMTISALASKAEVAFREVKRLQDFELAAPALIIKLALALDVAPGDLELTSRVVYEQFDGDRFQAASIC</sequence>
<accession>A0A6J5CDT3</accession>
<organism evidence="1 2">
    <name type="scientific">Paraburkholderia phenoliruptrix</name>
    <dbReference type="NCBI Taxonomy" id="252970"/>
    <lineage>
        <taxon>Bacteria</taxon>
        <taxon>Pseudomonadati</taxon>
        <taxon>Pseudomonadota</taxon>
        <taxon>Betaproteobacteria</taxon>
        <taxon>Burkholderiales</taxon>
        <taxon>Burkholderiaceae</taxon>
        <taxon>Paraburkholderia</taxon>
    </lineage>
</organism>
<name>A0A6J5CDT3_9BURK</name>
<dbReference type="Proteomes" id="UP000494249">
    <property type="component" value="Unassembled WGS sequence"/>
</dbReference>
<evidence type="ECO:0000313" key="2">
    <source>
        <dbReference type="Proteomes" id="UP000494249"/>
    </source>
</evidence>
<dbReference type="AlphaFoldDB" id="A0A6J5CDT3"/>
<dbReference type="EMBL" id="CADIKB010000044">
    <property type="protein sequence ID" value="CAB3732225.1"/>
    <property type="molecule type" value="Genomic_DNA"/>
</dbReference>